<gene>
    <name evidence="1" type="ORF">Godav_014988</name>
</gene>
<organism evidence="1 2">
    <name type="scientific">Gossypium davidsonii</name>
    <name type="common">Davidson's cotton</name>
    <name type="synonym">Gossypium klotzschianum subsp. davidsonii</name>
    <dbReference type="NCBI Taxonomy" id="34287"/>
    <lineage>
        <taxon>Eukaryota</taxon>
        <taxon>Viridiplantae</taxon>
        <taxon>Streptophyta</taxon>
        <taxon>Embryophyta</taxon>
        <taxon>Tracheophyta</taxon>
        <taxon>Spermatophyta</taxon>
        <taxon>Magnoliopsida</taxon>
        <taxon>eudicotyledons</taxon>
        <taxon>Gunneridae</taxon>
        <taxon>Pentapetalae</taxon>
        <taxon>rosids</taxon>
        <taxon>malvids</taxon>
        <taxon>Malvales</taxon>
        <taxon>Malvaceae</taxon>
        <taxon>Malvoideae</taxon>
        <taxon>Gossypium</taxon>
    </lineage>
</organism>
<evidence type="ECO:0000313" key="1">
    <source>
        <dbReference type="EMBL" id="MBA0614736.1"/>
    </source>
</evidence>
<name>A0A7J8RN21_GOSDV</name>
<evidence type="ECO:0000313" key="2">
    <source>
        <dbReference type="Proteomes" id="UP000593561"/>
    </source>
</evidence>
<comment type="caution">
    <text evidence="1">The sequence shown here is derived from an EMBL/GenBank/DDBJ whole genome shotgun (WGS) entry which is preliminary data.</text>
</comment>
<sequence>MINERTMPFSITKMFEKYEEENEEF</sequence>
<dbReference type="Proteomes" id="UP000593561">
    <property type="component" value="Unassembled WGS sequence"/>
</dbReference>
<feature type="non-terminal residue" evidence="1">
    <location>
        <position position="25"/>
    </location>
</feature>
<proteinExistence type="predicted"/>
<protein>
    <submittedName>
        <fullName evidence="1">Uncharacterized protein</fullName>
    </submittedName>
</protein>
<keyword evidence="2" id="KW-1185">Reference proteome</keyword>
<accession>A0A7J8RN21</accession>
<reference evidence="1 2" key="1">
    <citation type="journal article" date="2019" name="Genome Biol. Evol.">
        <title>Insights into the evolution of the New World diploid cottons (Gossypium, subgenus Houzingenia) based on genome sequencing.</title>
        <authorList>
            <person name="Grover C.E."/>
            <person name="Arick M.A. 2nd"/>
            <person name="Thrash A."/>
            <person name="Conover J.L."/>
            <person name="Sanders W.S."/>
            <person name="Peterson D.G."/>
            <person name="Frelichowski J.E."/>
            <person name="Scheffler J.A."/>
            <person name="Scheffler B.E."/>
            <person name="Wendel J.F."/>
        </authorList>
    </citation>
    <scope>NUCLEOTIDE SEQUENCE [LARGE SCALE GENOMIC DNA]</scope>
    <source>
        <strain evidence="1">27</strain>
        <tissue evidence="1">Leaf</tissue>
    </source>
</reference>
<dbReference type="AlphaFoldDB" id="A0A7J8RN21"/>
<dbReference type="EMBL" id="JABFAC010000006">
    <property type="protein sequence ID" value="MBA0614736.1"/>
    <property type="molecule type" value="Genomic_DNA"/>
</dbReference>